<reference evidence="2 3" key="1">
    <citation type="submission" date="2017-04" db="EMBL/GenBank/DDBJ databases">
        <authorList>
            <person name="Afonso C.L."/>
            <person name="Miller P.J."/>
            <person name="Scott M.A."/>
            <person name="Spackman E."/>
            <person name="Goraichik I."/>
            <person name="Dimitrov K.M."/>
            <person name="Suarez D.L."/>
            <person name="Swayne D.E."/>
        </authorList>
    </citation>
    <scope>NUCLEOTIDE SEQUENCE [LARGE SCALE GENOMIC DNA]</scope>
    <source>
        <strain evidence="2 3">DSM 3385</strain>
    </source>
</reference>
<feature type="region of interest" description="Disordered" evidence="1">
    <location>
        <begin position="1"/>
        <end position="26"/>
    </location>
</feature>
<protein>
    <submittedName>
        <fullName evidence="2">Uncharacterized protein</fullName>
    </submittedName>
</protein>
<dbReference type="Proteomes" id="UP000192418">
    <property type="component" value="Unassembled WGS sequence"/>
</dbReference>
<evidence type="ECO:0000313" key="2">
    <source>
        <dbReference type="EMBL" id="SMD13598.1"/>
    </source>
</evidence>
<dbReference type="AlphaFoldDB" id="A0A1W2EWK7"/>
<evidence type="ECO:0000256" key="1">
    <source>
        <dbReference type="SAM" id="MobiDB-lite"/>
    </source>
</evidence>
<organism evidence="2 3">
    <name type="scientific">Desulfocicer vacuolatum DSM 3385</name>
    <dbReference type="NCBI Taxonomy" id="1121400"/>
    <lineage>
        <taxon>Bacteria</taxon>
        <taxon>Pseudomonadati</taxon>
        <taxon>Thermodesulfobacteriota</taxon>
        <taxon>Desulfobacteria</taxon>
        <taxon>Desulfobacterales</taxon>
        <taxon>Desulfobacteraceae</taxon>
        <taxon>Desulfocicer</taxon>
    </lineage>
</organism>
<proteinExistence type="predicted"/>
<keyword evidence="3" id="KW-1185">Reference proteome</keyword>
<evidence type="ECO:0000313" key="3">
    <source>
        <dbReference type="Proteomes" id="UP000192418"/>
    </source>
</evidence>
<accession>A0A1W2EWK7</accession>
<gene>
    <name evidence="2" type="ORF">SAMN02746065_1507</name>
</gene>
<sequence length="61" mass="6902">MIDRADIQPGSGGTLLNSNNKHATDKPQMFIFNQTHGRERAGKLSDFMPLLKRLLRGDKTY</sequence>
<name>A0A1W2EWK7_9BACT</name>
<dbReference type="EMBL" id="FWXY01000050">
    <property type="protein sequence ID" value="SMD13598.1"/>
    <property type="molecule type" value="Genomic_DNA"/>
</dbReference>
<dbReference type="RefSeq" id="WP_084072004.1">
    <property type="nucleotide sequence ID" value="NZ_FWXY01000050.1"/>
</dbReference>